<feature type="transmembrane region" description="Helical" evidence="1">
    <location>
        <begin position="35"/>
        <end position="54"/>
    </location>
</feature>
<gene>
    <name evidence="2" type="ORF">L2749_18765</name>
</gene>
<dbReference type="EMBL" id="JAKILJ010000054">
    <property type="protein sequence ID" value="MCL1107263.1"/>
    <property type="molecule type" value="Genomic_DNA"/>
</dbReference>
<sequence>MWLKSLAAFTWGLLLAVCLVLIVFRLLPLAVDSKLFIGMLLGFCLWVAVMAYCYSRNTAKAASIVCGKWFVVTAVANVWLFYIPVY</sequence>
<dbReference type="AlphaFoldDB" id="A0A9X1ZI12"/>
<proteinExistence type="predicted"/>
<evidence type="ECO:0000313" key="2">
    <source>
        <dbReference type="EMBL" id="MCL1107263.1"/>
    </source>
</evidence>
<name>A0A9X1ZI12_9GAMM</name>
<feature type="transmembrane region" description="Helical" evidence="1">
    <location>
        <begin position="61"/>
        <end position="83"/>
    </location>
</feature>
<organism evidence="2 3">
    <name type="scientific">Shewanella algicola</name>
    <dbReference type="NCBI Taxonomy" id="640633"/>
    <lineage>
        <taxon>Bacteria</taxon>
        <taxon>Pseudomonadati</taxon>
        <taxon>Pseudomonadota</taxon>
        <taxon>Gammaproteobacteria</taxon>
        <taxon>Alteromonadales</taxon>
        <taxon>Shewanellaceae</taxon>
        <taxon>Shewanella</taxon>
    </lineage>
</organism>
<keyword evidence="1" id="KW-1133">Transmembrane helix</keyword>
<reference evidence="2" key="1">
    <citation type="submission" date="2022-01" db="EMBL/GenBank/DDBJ databases">
        <title>Whole genome-based taxonomy of the Shewanellaceae.</title>
        <authorList>
            <person name="Martin-Rodriguez A.J."/>
        </authorList>
    </citation>
    <scope>NUCLEOTIDE SEQUENCE</scope>
    <source>
        <strain evidence="2">DSM 23803</strain>
    </source>
</reference>
<accession>A0A9X1ZI12</accession>
<protein>
    <submittedName>
        <fullName evidence="2">Uncharacterized protein</fullName>
    </submittedName>
</protein>
<evidence type="ECO:0000313" key="3">
    <source>
        <dbReference type="Proteomes" id="UP001139408"/>
    </source>
</evidence>
<dbReference type="RefSeq" id="WP_188926695.1">
    <property type="nucleotide sequence ID" value="NZ_BMQI01000052.1"/>
</dbReference>
<comment type="caution">
    <text evidence="2">The sequence shown here is derived from an EMBL/GenBank/DDBJ whole genome shotgun (WGS) entry which is preliminary data.</text>
</comment>
<dbReference type="Proteomes" id="UP001139408">
    <property type="component" value="Unassembled WGS sequence"/>
</dbReference>
<keyword evidence="3" id="KW-1185">Reference proteome</keyword>
<keyword evidence="1" id="KW-0472">Membrane</keyword>
<evidence type="ECO:0000256" key="1">
    <source>
        <dbReference type="SAM" id="Phobius"/>
    </source>
</evidence>
<keyword evidence="1" id="KW-0812">Transmembrane</keyword>